<feature type="transmembrane region" description="Helical" evidence="4">
    <location>
        <begin position="147"/>
        <end position="171"/>
    </location>
</feature>
<comment type="similarity">
    <text evidence="2">Belongs to the ribonucleoside diphosphate reductase small chain family.</text>
</comment>
<dbReference type="EMBL" id="VMKP01000001">
    <property type="protein sequence ID" value="TVO66143.1"/>
    <property type="molecule type" value="Genomic_DNA"/>
</dbReference>
<evidence type="ECO:0000256" key="1">
    <source>
        <dbReference type="ARBA" id="ARBA00001962"/>
    </source>
</evidence>
<evidence type="ECO:0000256" key="4">
    <source>
        <dbReference type="SAM" id="Phobius"/>
    </source>
</evidence>
<comment type="caution">
    <text evidence="5">The sequence shown here is derived from an EMBL/GenBank/DDBJ whole genome shotgun (WGS) entry which is preliminary data.</text>
</comment>
<dbReference type="RefSeq" id="WP_144346743.1">
    <property type="nucleotide sequence ID" value="NZ_VMKP01000001.1"/>
</dbReference>
<dbReference type="CDD" id="cd01049">
    <property type="entry name" value="RNRR2"/>
    <property type="match status" value="1"/>
</dbReference>
<evidence type="ECO:0000256" key="2">
    <source>
        <dbReference type="ARBA" id="ARBA00009303"/>
    </source>
</evidence>
<dbReference type="Proteomes" id="UP000316688">
    <property type="component" value="Unassembled WGS sequence"/>
</dbReference>
<dbReference type="UniPathway" id="UPA00326"/>
<evidence type="ECO:0000313" key="5">
    <source>
        <dbReference type="EMBL" id="TVO66143.1"/>
    </source>
</evidence>
<organism evidence="5 6">
    <name type="scientific">Spiribacter aquaticus</name>
    <dbReference type="NCBI Taxonomy" id="1935996"/>
    <lineage>
        <taxon>Bacteria</taxon>
        <taxon>Pseudomonadati</taxon>
        <taxon>Pseudomonadota</taxon>
        <taxon>Gammaproteobacteria</taxon>
        <taxon>Chromatiales</taxon>
        <taxon>Ectothiorhodospiraceae</taxon>
        <taxon>Spiribacter</taxon>
    </lineage>
</organism>
<dbReference type="SUPFAM" id="SSF47240">
    <property type="entry name" value="Ferritin-like"/>
    <property type="match status" value="1"/>
</dbReference>
<dbReference type="Gene3D" id="1.10.620.20">
    <property type="entry name" value="Ribonucleotide Reductase, subunit A"/>
    <property type="match status" value="1"/>
</dbReference>
<keyword evidence="4" id="KW-1133">Transmembrane helix</keyword>
<name>A0A557RLW2_9GAMM</name>
<comment type="cofactor">
    <cofactor evidence="1">
        <name>Fe cation</name>
        <dbReference type="ChEBI" id="CHEBI:24875"/>
    </cofactor>
</comment>
<keyword evidence="4" id="KW-0812">Transmembrane</keyword>
<dbReference type="PANTHER" id="PTHR23409">
    <property type="entry name" value="RIBONUCLEOSIDE-DIPHOSPHATE REDUCTASE SMALL CHAIN"/>
    <property type="match status" value="1"/>
</dbReference>
<dbReference type="AlphaFoldDB" id="A0A557RLW2"/>
<evidence type="ECO:0000256" key="3">
    <source>
        <dbReference type="ARBA" id="ARBA00012274"/>
    </source>
</evidence>
<dbReference type="InterPro" id="IPR033909">
    <property type="entry name" value="RNR_small"/>
</dbReference>
<accession>A0A557RLW2</accession>
<proteinExistence type="inferred from homology"/>
<evidence type="ECO:0000313" key="6">
    <source>
        <dbReference type="Proteomes" id="UP000316688"/>
    </source>
</evidence>
<dbReference type="GO" id="GO:0004748">
    <property type="term" value="F:ribonucleoside-diphosphate reductase activity, thioredoxin disulfide as acceptor"/>
    <property type="evidence" value="ECO:0007669"/>
    <property type="project" value="UniProtKB-EC"/>
</dbReference>
<dbReference type="InterPro" id="IPR000358">
    <property type="entry name" value="RNR_small_fam"/>
</dbReference>
<reference evidence="5 6" key="1">
    <citation type="submission" date="2019-07" db="EMBL/GenBank/DDBJ databases">
        <title>Reclasification of Spiribacter aquaticus.</title>
        <authorList>
            <person name="Leon M.J."/>
            <person name="Sanchez-Porro C."/>
            <person name="Ventosa A."/>
        </authorList>
    </citation>
    <scope>NUCLEOTIDE SEQUENCE [LARGE SCALE GENOMIC DNA]</scope>
    <source>
        <strain evidence="5 6">SP30</strain>
    </source>
</reference>
<dbReference type="PANTHER" id="PTHR23409:SF18">
    <property type="entry name" value="RIBONUCLEOSIDE-DIPHOSPHATE REDUCTASE SUBUNIT M2"/>
    <property type="match status" value="1"/>
</dbReference>
<keyword evidence="4" id="KW-0472">Membrane</keyword>
<dbReference type="EC" id="1.17.4.1" evidence="3"/>
<sequence>MLFEEQISRKPDLYPWTKEFIDTIWAGFWTPDEFNFRSDYSQFKTDLTRQEQEVVVRALSAIGQIEVAVKTFWADLGKTLPHPSINDLGYAMANSEVIHNMAYEKLLDVLNMTHVFEENLNEPVIRGRINYLKKYNEKVYADQRKQFIYAITLFTLFVENVSLFSQFYIILHLNRNKAVLKDVSQQVQYTMNEESVHSKVGIRLIQELRAEYPELFDAGMRARIEHECLESLKAEDGVIDWIMGDYAVEGLDADILKAFIRKRMKESIDQIGLDSRAIHIDQARVDQTFWFDETLLGYKMTDFFQKTPVEYSKGQGVDAEDLF</sequence>
<dbReference type="InterPro" id="IPR012348">
    <property type="entry name" value="RNR-like"/>
</dbReference>
<protein>
    <recommendedName>
        <fullName evidence="3">ribonucleoside-diphosphate reductase</fullName>
        <ecNumber evidence="3">1.17.4.1</ecNumber>
    </recommendedName>
</protein>
<dbReference type="GO" id="GO:0009263">
    <property type="term" value="P:deoxyribonucleotide biosynthetic process"/>
    <property type="evidence" value="ECO:0007669"/>
    <property type="project" value="InterPro"/>
</dbReference>
<gene>
    <name evidence="5" type="ORF">FPL11_00070</name>
</gene>
<dbReference type="Pfam" id="PF00268">
    <property type="entry name" value="Ribonuc_red_sm"/>
    <property type="match status" value="1"/>
</dbReference>
<dbReference type="InterPro" id="IPR009078">
    <property type="entry name" value="Ferritin-like_SF"/>
</dbReference>
<keyword evidence="6" id="KW-1185">Reference proteome</keyword>